<gene>
    <name evidence="1" type="ORF">ACFO0B_04790</name>
</gene>
<dbReference type="Proteomes" id="UP001595696">
    <property type="component" value="Unassembled WGS sequence"/>
</dbReference>
<accession>A0ABV8DMU0</accession>
<organism evidence="1 2">
    <name type="scientific">Nocardia jiangsuensis</name>
    <dbReference type="NCBI Taxonomy" id="1691563"/>
    <lineage>
        <taxon>Bacteria</taxon>
        <taxon>Bacillati</taxon>
        <taxon>Actinomycetota</taxon>
        <taxon>Actinomycetes</taxon>
        <taxon>Mycobacteriales</taxon>
        <taxon>Nocardiaceae</taxon>
        <taxon>Nocardia</taxon>
    </lineage>
</organism>
<sequence length="298" mass="31322">MFRRVLSLVACCVALSGCGQPEPDYWSQPPAGDAELRALLERARAIDVCALLGAGELAEAGFGETPVPVWFDGCGTISDDPAVGVIWQVTTANGPLEPQGDAVATTIDGAPAVVRETAPEPGGPRRCETTVQLGAVLELDLDLTSRDAENCAPATRLAAAAAARWRAEPRRASTPFANTDPCAATAALGVRPSAVRLWECGFEYRGQRFLLTLGEVGEQQLGAERFEIDGHPVHCEEHEPGAFVNPARVPMGPPLPATVFDDETGPRRAVLSLSPIQFDGPAEVVTEVLRAAVPLAAG</sequence>
<dbReference type="RefSeq" id="WP_378611050.1">
    <property type="nucleotide sequence ID" value="NZ_JBHSAX010000004.1"/>
</dbReference>
<dbReference type="EMBL" id="JBHSAX010000004">
    <property type="protein sequence ID" value="MFC3961301.1"/>
    <property type="molecule type" value="Genomic_DNA"/>
</dbReference>
<keyword evidence="2" id="KW-1185">Reference proteome</keyword>
<protein>
    <submittedName>
        <fullName evidence="1">Uncharacterized protein</fullName>
    </submittedName>
</protein>
<reference evidence="2" key="1">
    <citation type="journal article" date="2019" name="Int. J. Syst. Evol. Microbiol.">
        <title>The Global Catalogue of Microorganisms (GCM) 10K type strain sequencing project: providing services to taxonomists for standard genome sequencing and annotation.</title>
        <authorList>
            <consortium name="The Broad Institute Genomics Platform"/>
            <consortium name="The Broad Institute Genome Sequencing Center for Infectious Disease"/>
            <person name="Wu L."/>
            <person name="Ma J."/>
        </authorList>
    </citation>
    <scope>NUCLEOTIDE SEQUENCE [LARGE SCALE GENOMIC DNA]</scope>
    <source>
        <strain evidence="2">CGMCC 4.7330</strain>
    </source>
</reference>
<name>A0ABV8DMU0_9NOCA</name>
<evidence type="ECO:0000313" key="1">
    <source>
        <dbReference type="EMBL" id="MFC3961301.1"/>
    </source>
</evidence>
<proteinExistence type="predicted"/>
<dbReference type="PROSITE" id="PS51257">
    <property type="entry name" value="PROKAR_LIPOPROTEIN"/>
    <property type="match status" value="1"/>
</dbReference>
<evidence type="ECO:0000313" key="2">
    <source>
        <dbReference type="Proteomes" id="UP001595696"/>
    </source>
</evidence>
<comment type="caution">
    <text evidence="1">The sequence shown here is derived from an EMBL/GenBank/DDBJ whole genome shotgun (WGS) entry which is preliminary data.</text>
</comment>